<dbReference type="EMBL" id="JAIVFP010000001">
    <property type="protein sequence ID" value="MCI4681331.1"/>
    <property type="molecule type" value="Genomic_DNA"/>
</dbReference>
<dbReference type="PANTHER" id="PTHR30213">
    <property type="entry name" value="INNER MEMBRANE PROTEIN YHJD"/>
    <property type="match status" value="1"/>
</dbReference>
<evidence type="ECO:0000256" key="5">
    <source>
        <dbReference type="ARBA" id="ARBA00023136"/>
    </source>
</evidence>
<name>A0ABS9Z2M0_9HYPH</name>
<dbReference type="InterPro" id="IPR017039">
    <property type="entry name" value="Virul_fac_BrkB"/>
</dbReference>
<keyword evidence="3 6" id="KW-0812">Transmembrane</keyword>
<feature type="transmembrane region" description="Helical" evidence="6">
    <location>
        <begin position="277"/>
        <end position="301"/>
    </location>
</feature>
<keyword evidence="8" id="KW-1185">Reference proteome</keyword>
<evidence type="ECO:0000256" key="2">
    <source>
        <dbReference type="ARBA" id="ARBA00022475"/>
    </source>
</evidence>
<organism evidence="7 8">
    <name type="scientific">Candidatus Rhodoblastus alkanivorans</name>
    <dbReference type="NCBI Taxonomy" id="2954117"/>
    <lineage>
        <taxon>Bacteria</taxon>
        <taxon>Pseudomonadati</taxon>
        <taxon>Pseudomonadota</taxon>
        <taxon>Alphaproteobacteria</taxon>
        <taxon>Hyphomicrobiales</taxon>
        <taxon>Rhodoblastaceae</taxon>
        <taxon>Rhodoblastus</taxon>
    </lineage>
</organism>
<feature type="transmembrane region" description="Helical" evidence="6">
    <location>
        <begin position="216"/>
        <end position="233"/>
    </location>
</feature>
<protein>
    <submittedName>
        <fullName evidence="7">YihY/virulence factor BrkB family protein</fullName>
    </submittedName>
</protein>
<sequence>MAALVPPRLFGRPPSAAGGSEIAPEPEGARTFRAGLGARLRGWKEILLRVYENIFDHHLLTLAAGVTFYSLLAIFPALAALIAIYGLFSDPRSIAAHLDTLSGVLPDGAIEVMKGQLTRIAANGAQTLGLTFATSLAISLWSANSAMKGLFDALNVTYEEKEKRGFIRINLISLSLTLAGIFFMLLAIAALVVLPVAFRYLGAPDAMNLAVRVGRWPTLFVVLTLALDFIYRFGPNRKKRSWRWITWGSMIAAILWLVASALFSWCAANFVTYNQTYGSLGAVVGFMTWLWISAIAILLGAEVDAELERRRAKSRQCEH</sequence>
<dbReference type="Pfam" id="PF03631">
    <property type="entry name" value="Virul_fac_BrkB"/>
    <property type="match status" value="1"/>
</dbReference>
<dbReference type="PANTHER" id="PTHR30213:SF0">
    <property type="entry name" value="UPF0761 MEMBRANE PROTEIN YIHY"/>
    <property type="match status" value="1"/>
</dbReference>
<evidence type="ECO:0000313" key="7">
    <source>
        <dbReference type="EMBL" id="MCI4681331.1"/>
    </source>
</evidence>
<evidence type="ECO:0000256" key="3">
    <source>
        <dbReference type="ARBA" id="ARBA00022692"/>
    </source>
</evidence>
<feature type="transmembrane region" description="Helical" evidence="6">
    <location>
        <begin position="171"/>
        <end position="196"/>
    </location>
</feature>
<evidence type="ECO:0000256" key="4">
    <source>
        <dbReference type="ARBA" id="ARBA00022989"/>
    </source>
</evidence>
<comment type="subcellular location">
    <subcellularLocation>
        <location evidence="1">Cell membrane</location>
        <topology evidence="1">Multi-pass membrane protein</topology>
    </subcellularLocation>
</comment>
<keyword evidence="2" id="KW-1003">Cell membrane</keyword>
<keyword evidence="4 6" id="KW-1133">Transmembrane helix</keyword>
<keyword evidence="5 6" id="KW-0472">Membrane</keyword>
<feature type="transmembrane region" description="Helical" evidence="6">
    <location>
        <begin position="68"/>
        <end position="88"/>
    </location>
</feature>
<evidence type="ECO:0000256" key="6">
    <source>
        <dbReference type="SAM" id="Phobius"/>
    </source>
</evidence>
<reference evidence="7" key="1">
    <citation type="journal article" date="2022" name="ISME J.">
        <title>Identification of active gaseous-alkane degraders at natural gas seeps.</title>
        <authorList>
            <person name="Farhan Ul Haque M."/>
            <person name="Hernandez M."/>
            <person name="Crombie A.T."/>
            <person name="Murrell J.C."/>
        </authorList>
    </citation>
    <scope>NUCLEOTIDE SEQUENCE</scope>
    <source>
        <strain evidence="7">PC2</strain>
    </source>
</reference>
<evidence type="ECO:0000256" key="1">
    <source>
        <dbReference type="ARBA" id="ARBA00004651"/>
    </source>
</evidence>
<dbReference type="Proteomes" id="UP001139104">
    <property type="component" value="Unassembled WGS sequence"/>
</dbReference>
<feature type="transmembrane region" description="Helical" evidence="6">
    <location>
        <begin position="245"/>
        <end position="271"/>
    </location>
</feature>
<accession>A0ABS9Z2M0</accession>
<comment type="caution">
    <text evidence="7">The sequence shown here is derived from an EMBL/GenBank/DDBJ whole genome shotgun (WGS) entry which is preliminary data.</text>
</comment>
<dbReference type="PIRSF" id="PIRSF035875">
    <property type="entry name" value="RNase_BN"/>
    <property type="match status" value="1"/>
</dbReference>
<proteinExistence type="predicted"/>
<evidence type="ECO:0000313" key="8">
    <source>
        <dbReference type="Proteomes" id="UP001139104"/>
    </source>
</evidence>
<dbReference type="RefSeq" id="WP_243065404.1">
    <property type="nucleotide sequence ID" value="NZ_JAIVFK010000011.1"/>
</dbReference>
<gene>
    <name evidence="7" type="ORF">K2U94_00860</name>
</gene>
<dbReference type="NCBIfam" id="TIGR00765">
    <property type="entry name" value="yihY_not_rbn"/>
    <property type="match status" value="1"/>
</dbReference>